<dbReference type="eggNOG" id="COG1309">
    <property type="taxonomic scope" value="Bacteria"/>
</dbReference>
<gene>
    <name evidence="6" type="ORF">UO65_0348</name>
</gene>
<dbReference type="AlphaFoldDB" id="W7IVD9"/>
<dbReference type="RefSeq" id="WP_035278049.1">
    <property type="nucleotide sequence ID" value="NZ_AYXG01000014.1"/>
</dbReference>
<dbReference type="InterPro" id="IPR004111">
    <property type="entry name" value="Repressor_TetR_C"/>
</dbReference>
<dbReference type="Pfam" id="PF00440">
    <property type="entry name" value="TetR_N"/>
    <property type="match status" value="1"/>
</dbReference>
<dbReference type="PROSITE" id="PS50977">
    <property type="entry name" value="HTH_TETR_2"/>
    <property type="match status" value="1"/>
</dbReference>
<dbReference type="PANTHER" id="PTHR30055">
    <property type="entry name" value="HTH-TYPE TRANSCRIPTIONAL REGULATOR RUTR"/>
    <property type="match status" value="1"/>
</dbReference>
<reference evidence="6 7" key="1">
    <citation type="journal article" date="2014" name="Genome Announc.">
        <title>Draft Genome Sequence of the Antitrypanosomally Active Sponge-Associated Bacterium Actinokineospora sp. Strain EG49.</title>
        <authorList>
            <person name="Harjes J."/>
            <person name="Ryu T."/>
            <person name="Abdelmohsen U.R."/>
            <person name="Moitinho-Silva L."/>
            <person name="Horn H."/>
            <person name="Ravasi T."/>
            <person name="Hentschel U."/>
        </authorList>
    </citation>
    <scope>NUCLEOTIDE SEQUENCE [LARGE SCALE GENOMIC DNA]</scope>
    <source>
        <strain evidence="6 7">EG49</strain>
    </source>
</reference>
<keyword evidence="1" id="KW-0805">Transcription regulation</keyword>
<dbReference type="PATRIC" id="fig|909613.9.peg.361"/>
<dbReference type="Gene3D" id="1.10.357.10">
    <property type="entry name" value="Tetracycline Repressor, domain 2"/>
    <property type="match status" value="1"/>
</dbReference>
<evidence type="ECO:0000256" key="1">
    <source>
        <dbReference type="ARBA" id="ARBA00023015"/>
    </source>
</evidence>
<evidence type="ECO:0000259" key="5">
    <source>
        <dbReference type="PROSITE" id="PS50977"/>
    </source>
</evidence>
<comment type="caution">
    <text evidence="6">The sequence shown here is derived from an EMBL/GenBank/DDBJ whole genome shotgun (WGS) entry which is preliminary data.</text>
</comment>
<dbReference type="SUPFAM" id="SSF46689">
    <property type="entry name" value="Homeodomain-like"/>
    <property type="match status" value="1"/>
</dbReference>
<dbReference type="InterPro" id="IPR001647">
    <property type="entry name" value="HTH_TetR"/>
</dbReference>
<dbReference type="OrthoDB" id="3358037at2"/>
<dbReference type="Proteomes" id="UP000019277">
    <property type="component" value="Unassembled WGS sequence"/>
</dbReference>
<evidence type="ECO:0000256" key="4">
    <source>
        <dbReference type="PROSITE-ProRule" id="PRU00335"/>
    </source>
</evidence>
<keyword evidence="7" id="KW-1185">Reference proteome</keyword>
<accession>W7IVD9</accession>
<dbReference type="SUPFAM" id="SSF48498">
    <property type="entry name" value="Tetracyclin repressor-like, C-terminal domain"/>
    <property type="match status" value="1"/>
</dbReference>
<keyword evidence="2 4" id="KW-0238">DNA-binding</keyword>
<organism evidence="6 7">
    <name type="scientific">Actinokineospora spheciospongiae</name>
    <dbReference type="NCBI Taxonomy" id="909613"/>
    <lineage>
        <taxon>Bacteria</taxon>
        <taxon>Bacillati</taxon>
        <taxon>Actinomycetota</taxon>
        <taxon>Actinomycetes</taxon>
        <taxon>Pseudonocardiales</taxon>
        <taxon>Pseudonocardiaceae</taxon>
        <taxon>Actinokineospora</taxon>
    </lineage>
</organism>
<feature type="domain" description="HTH tetR-type" evidence="5">
    <location>
        <begin position="16"/>
        <end position="76"/>
    </location>
</feature>
<dbReference type="InterPro" id="IPR009057">
    <property type="entry name" value="Homeodomain-like_sf"/>
</dbReference>
<dbReference type="PANTHER" id="PTHR30055:SF234">
    <property type="entry name" value="HTH-TYPE TRANSCRIPTIONAL REGULATOR BETI"/>
    <property type="match status" value="1"/>
</dbReference>
<evidence type="ECO:0000256" key="3">
    <source>
        <dbReference type="ARBA" id="ARBA00023163"/>
    </source>
</evidence>
<sequence length="224" mass="24741">MPTEDAVPRRAGRPARLSKEAIVAAAAAIVEADGVEQLSMRRLAKDLSSTPMALYHHVEDKDELLLLLLEAHARGFPRPELPTEPRQRLLAAARTLHDVLADCPWIVEVLASDDLVAPSALWIVEDILDAAVRCGLTPEEAVHAYRVIWYYTAGELLVHFTRSRRRAEAGTPTHRDRAFAALDPTAYPRLTSMSGRWVALTTEDSHRRGLAAIITGLLSTDTTR</sequence>
<evidence type="ECO:0000313" key="6">
    <source>
        <dbReference type="EMBL" id="EWC64338.1"/>
    </source>
</evidence>
<dbReference type="STRING" id="909613.UO65_0348"/>
<protein>
    <submittedName>
        <fullName evidence="6">Transcriptional regulator, TetR family</fullName>
    </submittedName>
</protein>
<evidence type="ECO:0000313" key="7">
    <source>
        <dbReference type="Proteomes" id="UP000019277"/>
    </source>
</evidence>
<dbReference type="GO" id="GO:0000976">
    <property type="term" value="F:transcription cis-regulatory region binding"/>
    <property type="evidence" value="ECO:0007669"/>
    <property type="project" value="TreeGrafter"/>
</dbReference>
<evidence type="ECO:0000256" key="2">
    <source>
        <dbReference type="ARBA" id="ARBA00023125"/>
    </source>
</evidence>
<name>W7IVD9_9PSEU</name>
<dbReference type="EMBL" id="AYXG01000014">
    <property type="protein sequence ID" value="EWC64338.1"/>
    <property type="molecule type" value="Genomic_DNA"/>
</dbReference>
<dbReference type="InterPro" id="IPR050109">
    <property type="entry name" value="HTH-type_TetR-like_transc_reg"/>
</dbReference>
<dbReference type="GO" id="GO:0045892">
    <property type="term" value="P:negative regulation of DNA-templated transcription"/>
    <property type="evidence" value="ECO:0007669"/>
    <property type="project" value="InterPro"/>
</dbReference>
<dbReference type="GO" id="GO:0003700">
    <property type="term" value="F:DNA-binding transcription factor activity"/>
    <property type="evidence" value="ECO:0007669"/>
    <property type="project" value="TreeGrafter"/>
</dbReference>
<dbReference type="InterPro" id="IPR036271">
    <property type="entry name" value="Tet_transcr_reg_TetR-rel_C_sf"/>
</dbReference>
<proteinExistence type="predicted"/>
<keyword evidence="3" id="KW-0804">Transcription</keyword>
<accession>A0A8E3BHA0</accession>
<feature type="DNA-binding region" description="H-T-H motif" evidence="4">
    <location>
        <begin position="39"/>
        <end position="58"/>
    </location>
</feature>
<dbReference type="Pfam" id="PF02909">
    <property type="entry name" value="TetR_C_1"/>
    <property type="match status" value="1"/>
</dbReference>